<dbReference type="InterPro" id="IPR004634">
    <property type="entry name" value="Pept_S49_pIV"/>
</dbReference>
<dbReference type="InterPro" id="IPR047217">
    <property type="entry name" value="S49_SppA_67K_type_N"/>
</dbReference>
<feature type="region of interest" description="Disordered" evidence="8">
    <location>
        <begin position="282"/>
        <end position="301"/>
    </location>
</feature>
<protein>
    <submittedName>
        <fullName evidence="10">Possible protease IV sppA (Endopeptidase IV)</fullName>
        <ecNumber evidence="10">3.4.21.-</ecNumber>
    </submittedName>
</protein>
<comment type="subcellular location">
    <subcellularLocation>
        <location evidence="1">Membrane</location>
    </subcellularLocation>
</comment>
<dbReference type="GO" id="GO:0006465">
    <property type="term" value="P:signal peptide processing"/>
    <property type="evidence" value="ECO:0007669"/>
    <property type="project" value="InterPro"/>
</dbReference>
<dbReference type="SUPFAM" id="SSF52096">
    <property type="entry name" value="ClpP/crotonase"/>
    <property type="match status" value="2"/>
</dbReference>
<keyword evidence="3 10" id="KW-0645">Protease</keyword>
<dbReference type="PANTHER" id="PTHR33209">
    <property type="entry name" value="PROTEASE 4"/>
    <property type="match status" value="1"/>
</dbReference>
<dbReference type="NCBIfam" id="TIGR00706">
    <property type="entry name" value="SppA_dom"/>
    <property type="match status" value="1"/>
</dbReference>
<proteinExistence type="inferred from homology"/>
<evidence type="ECO:0000256" key="1">
    <source>
        <dbReference type="ARBA" id="ARBA00004370"/>
    </source>
</evidence>
<comment type="similarity">
    <text evidence="2">Belongs to the peptidase S49 family.</text>
</comment>
<feature type="domain" description="Peptidase S49" evidence="9">
    <location>
        <begin position="130"/>
        <end position="282"/>
    </location>
</feature>
<evidence type="ECO:0000256" key="2">
    <source>
        <dbReference type="ARBA" id="ARBA00008683"/>
    </source>
</evidence>
<dbReference type="PIRSF" id="PIRSF001217">
    <property type="entry name" value="Protease_4_SppA"/>
    <property type="match status" value="1"/>
</dbReference>
<reference evidence="10 11" key="1">
    <citation type="journal article" date="2007" name="Proc. Natl. Acad. Sci. U.S.A.">
        <title>Genome plasticity of BCG and impact on vaccine efficacy.</title>
        <authorList>
            <person name="Brosch R."/>
            <person name="Gordon S.V."/>
            <person name="Garnier T."/>
            <person name="Eiglmeier K."/>
            <person name="Frigui W."/>
            <person name="Valenti P."/>
            <person name="Dos Santos S."/>
            <person name="Duthoy S."/>
            <person name="Lacroix C."/>
            <person name="Garcia-Pelayo C."/>
            <person name="Inwald J.K."/>
            <person name="Golby P."/>
            <person name="Garcia J.N."/>
            <person name="Hewinson R.G."/>
            <person name="Behr M.A."/>
            <person name="Quail M.A."/>
            <person name="Churcher C."/>
            <person name="Barrell B.G."/>
            <person name="Parkhill J."/>
            <person name="Cole S.T."/>
        </authorList>
    </citation>
    <scope>NUCLEOTIDE SEQUENCE [LARGE SCALE GENOMIC DNA]</scope>
    <source>
        <strain evidence="11">BCG / Pasteur 1173P2</strain>
    </source>
</reference>
<keyword evidence="5" id="KW-0720">Serine protease</keyword>
<dbReference type="GO" id="GO:0016020">
    <property type="term" value="C:membrane"/>
    <property type="evidence" value="ECO:0007669"/>
    <property type="project" value="UniProtKB-SubCell"/>
</dbReference>
<sequence>MPIFGGFCVCSRALGGRWVRWVNMVAFLPSIPVVEDLRALVGRVDTARHHGVPNGCVLEFNLRSVPPETTGFDPLTVLTGGGRPMALRDAVAAIHRAAEDPRVAGLIARVQLPPSPAGAVQELREAIAAFSAVKPSLAWAETYPGTLSYYLASAFGEVWMQPSGSVGLVGFATNATFLRDALHKAGIEAQFVARGEYKSAANLFTEDGFTDAHREAVTRMLDSLQDQVWQAVAKSRNIGVDALDELADRAPLLRDDAVTCGLIDRIGFRDQAYARMAELVGVEKGSPESSGSQTSPDEKPPRMYLARYASSARPRLTPPVPSIPGRRSKPTIAVVTLEGPIVNGRGGPQFLPLGPSSAGGDTIAAALREVAADDSVSAIVLRVDSPGGSVTASETIWREVARARDRGKPVVASMGAVAASGGYYVSMGADAIVANPGTITGSIGVITGKLVVRDLKDRLGVGSDAVRTNANADAWSIDAPFTPDQQAHREAEADLFYSDFVERVAEGRKMTTDAVDVVARGRVWTGADALDRGLVDELGGLRTAVRRAKVLAGLDEDTEVRIVSYPGSSLWDMVRPRPSSRPAAASLPDAMGALLARSIVGIVEQVEQTLSGASVLWLGESRL</sequence>
<name>A0A0H3MAY5_MYCBP</name>
<evidence type="ECO:0000313" key="10">
    <source>
        <dbReference type="EMBL" id="CAL70760.1"/>
    </source>
</evidence>
<dbReference type="Pfam" id="PF01343">
    <property type="entry name" value="Peptidase_S49"/>
    <property type="match status" value="2"/>
</dbReference>
<dbReference type="FunFam" id="3.90.226.10:FF:000137">
    <property type="entry name" value="Possible protease IV sppA (Endopeptidase IV)"/>
    <property type="match status" value="1"/>
</dbReference>
<evidence type="ECO:0000256" key="5">
    <source>
        <dbReference type="ARBA" id="ARBA00022825"/>
    </source>
</evidence>
<evidence type="ECO:0000256" key="6">
    <source>
        <dbReference type="ARBA" id="ARBA00023136"/>
    </source>
</evidence>
<dbReference type="SMR" id="A0A0H3MAY5"/>
<dbReference type="InterPro" id="IPR004635">
    <property type="entry name" value="Pept_S49_SppA"/>
</dbReference>
<evidence type="ECO:0000256" key="8">
    <source>
        <dbReference type="SAM" id="MobiDB-lite"/>
    </source>
</evidence>
<evidence type="ECO:0000256" key="4">
    <source>
        <dbReference type="ARBA" id="ARBA00022801"/>
    </source>
</evidence>
<dbReference type="CDD" id="cd07023">
    <property type="entry name" value="S49_Sppa_N_C"/>
    <property type="match status" value="1"/>
</dbReference>
<organism evidence="10 11">
    <name type="scientific">Mycobacterium bovis (strain BCG / Pasteur 1173P2)</name>
    <dbReference type="NCBI Taxonomy" id="410289"/>
    <lineage>
        <taxon>Bacteria</taxon>
        <taxon>Bacillati</taxon>
        <taxon>Actinomycetota</taxon>
        <taxon>Actinomycetes</taxon>
        <taxon>Mycobacteriales</taxon>
        <taxon>Mycobacteriaceae</taxon>
        <taxon>Mycobacterium</taxon>
        <taxon>Mycobacterium tuberculosis complex</taxon>
    </lineage>
</organism>
<dbReference type="PANTHER" id="PTHR33209:SF1">
    <property type="entry name" value="PEPTIDASE S49 DOMAIN-CONTAINING PROTEIN"/>
    <property type="match status" value="1"/>
</dbReference>
<accession>A0A0H3MAY5</accession>
<dbReference type="InterPro" id="IPR047272">
    <property type="entry name" value="S49_SppA_C"/>
</dbReference>
<dbReference type="KEGG" id="mbb:BCG_0774"/>
<dbReference type="InterPro" id="IPR029045">
    <property type="entry name" value="ClpP/crotonase-like_dom_sf"/>
</dbReference>
<gene>
    <name evidence="10" type="primary">sppA</name>
    <name evidence="10" type="ordered locus">BCG_0774</name>
</gene>
<feature type="active site" description="Proton donor/acceptor" evidence="7">
    <location>
        <position position="198"/>
    </location>
</feature>
<dbReference type="NCBIfam" id="TIGR00705">
    <property type="entry name" value="SppA_67K"/>
    <property type="match status" value="1"/>
</dbReference>
<dbReference type="EC" id="3.4.21.-" evidence="10"/>
<dbReference type="CDD" id="cd07018">
    <property type="entry name" value="S49_SppA_67K_type"/>
    <property type="match status" value="1"/>
</dbReference>
<evidence type="ECO:0000256" key="3">
    <source>
        <dbReference type="ARBA" id="ARBA00022670"/>
    </source>
</evidence>
<evidence type="ECO:0000259" key="9">
    <source>
        <dbReference type="Pfam" id="PF01343"/>
    </source>
</evidence>
<keyword evidence="4 10" id="KW-0378">Hydrolase</keyword>
<dbReference type="HOGENOM" id="CLU_008856_1_0_11"/>
<dbReference type="Proteomes" id="UP000001472">
    <property type="component" value="Chromosome"/>
</dbReference>
<dbReference type="EMBL" id="AM408590">
    <property type="protein sequence ID" value="CAL70760.1"/>
    <property type="molecule type" value="Genomic_DNA"/>
</dbReference>
<dbReference type="Gene3D" id="3.90.226.10">
    <property type="entry name" value="2-enoyl-CoA Hydratase, Chain A, domain 1"/>
    <property type="match status" value="3"/>
</dbReference>
<dbReference type="AlphaFoldDB" id="A0A0H3MAY5"/>
<feature type="active site" description="Nucleophile" evidence="7">
    <location>
        <position position="420"/>
    </location>
</feature>
<evidence type="ECO:0000313" key="11">
    <source>
        <dbReference type="Proteomes" id="UP000001472"/>
    </source>
</evidence>
<dbReference type="InterPro" id="IPR002142">
    <property type="entry name" value="Peptidase_S49"/>
</dbReference>
<keyword evidence="6" id="KW-0472">Membrane</keyword>
<dbReference type="GO" id="GO:0008236">
    <property type="term" value="F:serine-type peptidase activity"/>
    <property type="evidence" value="ECO:0007669"/>
    <property type="project" value="UniProtKB-KW"/>
</dbReference>
<evidence type="ECO:0000256" key="7">
    <source>
        <dbReference type="PIRSR" id="PIRSR001217-1"/>
    </source>
</evidence>
<feature type="domain" description="Peptidase S49" evidence="9">
    <location>
        <begin position="403"/>
        <end position="554"/>
    </location>
</feature>